<evidence type="ECO:0000256" key="1">
    <source>
        <dbReference type="SAM" id="MobiDB-lite"/>
    </source>
</evidence>
<reference evidence="2 3" key="1">
    <citation type="submission" date="2016-04" db="EMBL/GenBank/DDBJ databases">
        <title>Comparative Genomics and Epigenetics of Sporosarcina ureae.</title>
        <authorList>
            <person name="Oliver A.S."/>
            <person name="Cooper K.K."/>
        </authorList>
    </citation>
    <scope>NUCLEOTIDE SEQUENCE [LARGE SCALE GENOMIC DNA]</scope>
    <source>
        <strain evidence="2 3">S204</strain>
    </source>
</reference>
<accession>A0ABN4YWM4</accession>
<sequence length="91" mass="10403">MAKDSGPSWKKDHPGTFFSNSVEKADRAVKQAMSHPEEMAIEHAFNAIERAENAFRNAKQFNEELDMVQQHKGQLDSLKQQLNETQMKKGE</sequence>
<name>A0ABN4YWM4_SPOUR</name>
<organism evidence="2 3">
    <name type="scientific">Sporosarcina ureae</name>
    <dbReference type="NCBI Taxonomy" id="1571"/>
    <lineage>
        <taxon>Bacteria</taxon>
        <taxon>Bacillati</taxon>
        <taxon>Bacillota</taxon>
        <taxon>Bacilli</taxon>
        <taxon>Bacillales</taxon>
        <taxon>Caryophanaceae</taxon>
        <taxon>Sporosarcina</taxon>
    </lineage>
</organism>
<evidence type="ECO:0008006" key="4">
    <source>
        <dbReference type="Google" id="ProtNLM"/>
    </source>
</evidence>
<dbReference type="EMBL" id="CP015108">
    <property type="protein sequence ID" value="ARF13588.1"/>
    <property type="molecule type" value="Genomic_DNA"/>
</dbReference>
<protein>
    <recommendedName>
        <fullName evidence="4">DUF2564 family protein</fullName>
    </recommendedName>
</protein>
<evidence type="ECO:0000313" key="3">
    <source>
        <dbReference type="Proteomes" id="UP000192486"/>
    </source>
</evidence>
<feature type="compositionally biased region" description="Basic and acidic residues" evidence="1">
    <location>
        <begin position="1"/>
        <end position="14"/>
    </location>
</feature>
<gene>
    <name evidence="2" type="ORF">SporoS204_05075</name>
</gene>
<feature type="region of interest" description="Disordered" evidence="1">
    <location>
        <begin position="72"/>
        <end position="91"/>
    </location>
</feature>
<dbReference type="InterPro" id="IPR020314">
    <property type="entry name" value="Uncharacterised_YpzA"/>
</dbReference>
<dbReference type="Pfam" id="PF10819">
    <property type="entry name" value="DUF2564"/>
    <property type="match status" value="1"/>
</dbReference>
<dbReference type="Proteomes" id="UP000192486">
    <property type="component" value="Chromosome"/>
</dbReference>
<keyword evidence="3" id="KW-1185">Reference proteome</keyword>
<evidence type="ECO:0000313" key="2">
    <source>
        <dbReference type="EMBL" id="ARF13588.1"/>
    </source>
</evidence>
<dbReference type="RefSeq" id="WP_029055072.1">
    <property type="nucleotide sequence ID" value="NZ_CP015108.1"/>
</dbReference>
<proteinExistence type="predicted"/>
<feature type="region of interest" description="Disordered" evidence="1">
    <location>
        <begin position="1"/>
        <end position="22"/>
    </location>
</feature>